<feature type="binding site" evidence="12">
    <location>
        <position position="68"/>
    </location>
    <ligand>
        <name>GTP</name>
        <dbReference type="ChEBI" id="CHEBI:37565"/>
    </ligand>
</feature>
<comment type="similarity">
    <text evidence="12">Belongs to the radical SAM superfamily. MoaA family.</text>
</comment>
<keyword evidence="15" id="KW-1185">Reference proteome</keyword>
<dbReference type="InterPro" id="IPR013785">
    <property type="entry name" value="Aldolase_TIM"/>
</dbReference>
<dbReference type="Gene3D" id="3.20.20.70">
    <property type="entry name" value="Aldolase class I"/>
    <property type="match status" value="1"/>
</dbReference>
<evidence type="ECO:0000256" key="2">
    <source>
        <dbReference type="ARBA" id="ARBA00022485"/>
    </source>
</evidence>
<keyword evidence="8 12" id="KW-0342">GTP-binding</keyword>
<feature type="binding site" evidence="12">
    <location>
        <position position="258"/>
    </location>
    <ligand>
        <name>[4Fe-4S] cluster</name>
        <dbReference type="ChEBI" id="CHEBI:49883"/>
        <label>2</label>
        <note>4Fe-4S-substrate</note>
    </ligand>
</feature>
<evidence type="ECO:0000256" key="8">
    <source>
        <dbReference type="ARBA" id="ARBA00023134"/>
    </source>
</evidence>
<dbReference type="InterPro" id="IPR058240">
    <property type="entry name" value="rSAM_sf"/>
</dbReference>
<dbReference type="InterPro" id="IPR007197">
    <property type="entry name" value="rSAM"/>
</dbReference>
<evidence type="ECO:0000259" key="13">
    <source>
        <dbReference type="PROSITE" id="PS51918"/>
    </source>
</evidence>
<keyword evidence="7 12" id="KW-0411">Iron-sulfur</keyword>
<feature type="binding site" evidence="12">
    <location>
        <position position="195"/>
    </location>
    <ligand>
        <name>S-adenosyl-L-methionine</name>
        <dbReference type="ChEBI" id="CHEBI:59789"/>
    </ligand>
</feature>
<protein>
    <recommendedName>
        <fullName evidence="1 12">GTP 3',8-cyclase</fullName>
        <ecNumber evidence="1 12">4.1.99.22</ecNumber>
    </recommendedName>
    <alternativeName>
        <fullName evidence="12">Molybdenum cofactor biosynthesis protein A</fullName>
    </alternativeName>
</protein>
<comment type="catalytic activity">
    <reaction evidence="11 12">
        <text>GTP + AH2 + S-adenosyl-L-methionine = (8S)-3',8-cyclo-7,8-dihydroguanosine 5'-triphosphate + 5'-deoxyadenosine + L-methionine + A + H(+)</text>
        <dbReference type="Rhea" id="RHEA:49576"/>
        <dbReference type="ChEBI" id="CHEBI:13193"/>
        <dbReference type="ChEBI" id="CHEBI:15378"/>
        <dbReference type="ChEBI" id="CHEBI:17319"/>
        <dbReference type="ChEBI" id="CHEBI:17499"/>
        <dbReference type="ChEBI" id="CHEBI:37565"/>
        <dbReference type="ChEBI" id="CHEBI:57844"/>
        <dbReference type="ChEBI" id="CHEBI:59789"/>
        <dbReference type="ChEBI" id="CHEBI:131766"/>
        <dbReference type="EC" id="4.1.99.22"/>
    </reaction>
</comment>
<dbReference type="CDD" id="cd01335">
    <property type="entry name" value="Radical_SAM"/>
    <property type="match status" value="1"/>
</dbReference>
<keyword evidence="4 12" id="KW-0479">Metal-binding</keyword>
<evidence type="ECO:0000256" key="11">
    <source>
        <dbReference type="ARBA" id="ARBA00048697"/>
    </source>
</evidence>
<dbReference type="PROSITE" id="PS51918">
    <property type="entry name" value="RADICAL_SAM"/>
    <property type="match status" value="1"/>
</dbReference>
<feature type="binding site" evidence="12">
    <location>
        <position position="32"/>
    </location>
    <ligand>
        <name>S-adenosyl-L-methionine</name>
        <dbReference type="ChEBI" id="CHEBI:59789"/>
    </ligand>
</feature>
<dbReference type="SFLD" id="SFLDG01386">
    <property type="entry name" value="main_SPASM_domain-containing"/>
    <property type="match status" value="1"/>
</dbReference>
<feature type="binding site" evidence="12">
    <location>
        <begin position="263"/>
        <end position="265"/>
    </location>
    <ligand>
        <name>GTP</name>
        <dbReference type="ChEBI" id="CHEBI:37565"/>
    </ligand>
</feature>
<feature type="binding site" evidence="12">
    <location>
        <position position="261"/>
    </location>
    <ligand>
        <name>[4Fe-4S] cluster</name>
        <dbReference type="ChEBI" id="CHEBI:49883"/>
        <label>2</label>
        <note>4Fe-4S-substrate</note>
    </ligand>
</feature>
<gene>
    <name evidence="12 14" type="primary">moaA</name>
    <name evidence="14" type="ORF">WH159_14005</name>
</gene>
<dbReference type="InterPro" id="IPR010505">
    <property type="entry name" value="MoaA_twitch"/>
</dbReference>
<feature type="binding site" evidence="12">
    <location>
        <position position="33"/>
    </location>
    <ligand>
        <name>[4Fe-4S] cluster</name>
        <dbReference type="ChEBI" id="CHEBI:49883"/>
        <label>1</label>
        <note>4Fe-4S-S-AdoMet</note>
    </ligand>
</feature>
<feature type="binding site" evidence="12">
    <location>
        <position position="101"/>
    </location>
    <ligand>
        <name>GTP</name>
        <dbReference type="ChEBI" id="CHEBI:37565"/>
    </ligand>
</feature>
<evidence type="ECO:0000256" key="10">
    <source>
        <dbReference type="ARBA" id="ARBA00023239"/>
    </source>
</evidence>
<comment type="pathway">
    <text evidence="12">Cofactor biosynthesis; molybdopterin biosynthesis.</text>
</comment>
<dbReference type="InterPro" id="IPR006638">
    <property type="entry name" value="Elp3/MiaA/NifB-like_rSAM"/>
</dbReference>
<reference evidence="14 15" key="1">
    <citation type="submission" date="2023-12" db="EMBL/GenBank/DDBJ databases">
        <title>Gut-associated functions are favored during microbiome assembly across C. elegans life.</title>
        <authorList>
            <person name="Zimmermann J."/>
        </authorList>
    </citation>
    <scope>NUCLEOTIDE SEQUENCE [LARGE SCALE GENOMIC DNA]</scope>
    <source>
        <strain evidence="14 15">JUb134</strain>
    </source>
</reference>
<dbReference type="PANTHER" id="PTHR22960:SF0">
    <property type="entry name" value="MOLYBDENUM COFACTOR BIOSYNTHESIS PROTEIN 1"/>
    <property type="match status" value="1"/>
</dbReference>
<feature type="binding site" evidence="12">
    <location>
        <position position="72"/>
    </location>
    <ligand>
        <name>S-adenosyl-L-methionine</name>
        <dbReference type="ChEBI" id="CHEBI:59789"/>
    </ligand>
</feature>
<feature type="binding site" evidence="12">
    <location>
        <position position="161"/>
    </location>
    <ligand>
        <name>GTP</name>
        <dbReference type="ChEBI" id="CHEBI:37565"/>
    </ligand>
</feature>
<evidence type="ECO:0000256" key="12">
    <source>
        <dbReference type="HAMAP-Rule" id="MF_01225"/>
    </source>
</evidence>
<evidence type="ECO:0000256" key="1">
    <source>
        <dbReference type="ARBA" id="ARBA00012167"/>
    </source>
</evidence>
<feature type="binding site" evidence="12">
    <location>
        <position position="26"/>
    </location>
    <ligand>
        <name>[4Fe-4S] cluster</name>
        <dbReference type="ChEBI" id="CHEBI:49883"/>
        <label>1</label>
        <note>4Fe-4S-S-AdoMet</note>
    </ligand>
</feature>
<feature type="binding site" evidence="12">
    <location>
        <position position="125"/>
    </location>
    <ligand>
        <name>S-adenosyl-L-methionine</name>
        <dbReference type="ChEBI" id="CHEBI:59789"/>
    </ligand>
</feature>
<evidence type="ECO:0000256" key="3">
    <source>
        <dbReference type="ARBA" id="ARBA00022691"/>
    </source>
</evidence>
<organism evidence="14 15">
    <name type="scientific">Sphingomonas molluscorum</name>
    <dbReference type="NCBI Taxonomy" id="418184"/>
    <lineage>
        <taxon>Bacteria</taxon>
        <taxon>Pseudomonadati</taxon>
        <taxon>Pseudomonadota</taxon>
        <taxon>Alphaproteobacteria</taxon>
        <taxon>Sphingomonadales</taxon>
        <taxon>Sphingomonadaceae</taxon>
        <taxon>Sphingomonas</taxon>
    </lineage>
</organism>
<evidence type="ECO:0000256" key="9">
    <source>
        <dbReference type="ARBA" id="ARBA00023150"/>
    </source>
</evidence>
<dbReference type="SFLD" id="SFLDG01067">
    <property type="entry name" value="SPASM/twitch_domain_containing"/>
    <property type="match status" value="1"/>
</dbReference>
<dbReference type="Pfam" id="PF06463">
    <property type="entry name" value="Mob_synth_C"/>
    <property type="match status" value="1"/>
</dbReference>
<keyword evidence="3 12" id="KW-0949">S-adenosyl-L-methionine</keyword>
<comment type="cofactor">
    <cofactor evidence="12">
        <name>[4Fe-4S] cluster</name>
        <dbReference type="ChEBI" id="CHEBI:49883"/>
    </cofactor>
    <text evidence="12">Binds 2 [4Fe-4S] clusters. Binds 1 [4Fe-4S] cluster coordinated with 3 cysteines and an exchangeable S-adenosyl-L-methionine and 1 [4Fe-4S] cluster coordinated with 3 cysteines and the GTP-derived substrate.</text>
</comment>
<dbReference type="HAMAP" id="MF_01225_B">
    <property type="entry name" value="MoaA_B"/>
    <property type="match status" value="1"/>
</dbReference>
<dbReference type="Pfam" id="PF04055">
    <property type="entry name" value="Radical_SAM"/>
    <property type="match status" value="1"/>
</dbReference>
<keyword evidence="2 12" id="KW-0004">4Fe-4S</keyword>
<dbReference type="EMBL" id="JBBGZA010000001">
    <property type="protein sequence ID" value="MEJ5095648.1"/>
    <property type="molecule type" value="Genomic_DNA"/>
</dbReference>
<evidence type="ECO:0000313" key="14">
    <source>
        <dbReference type="EMBL" id="MEJ5095648.1"/>
    </source>
</evidence>
<dbReference type="InterPro" id="IPR050105">
    <property type="entry name" value="MoCo_biosynth_MoaA/MoaC"/>
</dbReference>
<keyword evidence="6 12" id="KW-0408">Iron</keyword>
<sequence>MASASALIDAHGRTIRYLRISVTDRCDLRCRYCMSETMQFLPRERLMSVDEIATLAECFIARGVHKIRLSGGEPLMRGDTVALAERLGSRLGNGLDELTMTTNATRLARHAGALAAAGIRRINVSLDSRDPDTFRHVTRTGDLARVLEGIEAARAAGIAIKINMVALKGLNEHEIAPMLAWCGEQGFDLSLIETMPLGVIDEDRTDRFLPLPQVFEDLSARFSLVRDAFRTAGPARYWQLAGTPTRLGLISPLTANFCDGCNRVRLTTEGLLYLCLGQDAHVDLRAALRDGGPPAVDAAIEAAMARKPAAHDFRIAPGAAPAVARHMSVTGG</sequence>
<dbReference type="InterPro" id="IPR000385">
    <property type="entry name" value="MoaA_NifB_PqqE_Fe-S-bd_CS"/>
</dbReference>
<dbReference type="SFLD" id="SFLDS00029">
    <property type="entry name" value="Radical_SAM"/>
    <property type="match status" value="1"/>
</dbReference>
<comment type="caution">
    <text evidence="14">The sequence shown here is derived from an EMBL/GenBank/DDBJ whole genome shotgun (WGS) entry which is preliminary data.</text>
</comment>
<comment type="function">
    <text evidence="12">Catalyzes the cyclization of GTP to (8S)-3',8-cyclo-7,8-dihydroguanosine 5'-triphosphate.</text>
</comment>
<dbReference type="NCBIfam" id="TIGR02666">
    <property type="entry name" value="moaA"/>
    <property type="match status" value="1"/>
</dbReference>
<dbReference type="SMART" id="SM00729">
    <property type="entry name" value="Elp3"/>
    <property type="match status" value="1"/>
</dbReference>
<accession>A0ABU8Q7Y4</accession>
<dbReference type="CDD" id="cd21117">
    <property type="entry name" value="Twitch_MoaA"/>
    <property type="match status" value="1"/>
</dbReference>
<proteinExistence type="inferred from homology"/>
<keyword evidence="5 12" id="KW-0547">Nucleotide-binding</keyword>
<evidence type="ECO:0000313" key="15">
    <source>
        <dbReference type="Proteomes" id="UP001380365"/>
    </source>
</evidence>
<dbReference type="RefSeq" id="WP_132882140.1">
    <property type="nucleotide sequence ID" value="NZ_JBBGZA010000001.1"/>
</dbReference>
<keyword evidence="10 12" id="KW-0456">Lyase</keyword>
<dbReference type="PROSITE" id="PS01305">
    <property type="entry name" value="MOAA_NIFB_PQQE"/>
    <property type="match status" value="1"/>
</dbReference>
<name>A0ABU8Q7Y4_9SPHN</name>
<dbReference type="SFLD" id="SFLDG01383">
    <property type="entry name" value="cyclic_pyranopterin_phosphate"/>
    <property type="match status" value="1"/>
</dbReference>
<feature type="domain" description="Radical SAM core" evidence="13">
    <location>
        <begin position="10"/>
        <end position="235"/>
    </location>
</feature>
<feature type="binding site" evidence="12">
    <location>
        <position position="19"/>
    </location>
    <ligand>
        <name>GTP</name>
        <dbReference type="ChEBI" id="CHEBI:37565"/>
    </ligand>
</feature>
<dbReference type="SUPFAM" id="SSF102114">
    <property type="entry name" value="Radical SAM enzymes"/>
    <property type="match status" value="1"/>
</dbReference>
<dbReference type="EC" id="4.1.99.22" evidence="1 12"/>
<evidence type="ECO:0000256" key="7">
    <source>
        <dbReference type="ARBA" id="ARBA00023014"/>
    </source>
</evidence>
<keyword evidence="9 12" id="KW-0501">Molybdenum cofactor biosynthesis</keyword>
<evidence type="ECO:0000256" key="5">
    <source>
        <dbReference type="ARBA" id="ARBA00022741"/>
    </source>
</evidence>
<dbReference type="PANTHER" id="PTHR22960">
    <property type="entry name" value="MOLYBDOPTERIN COFACTOR SYNTHESIS PROTEIN A"/>
    <property type="match status" value="1"/>
</dbReference>
<evidence type="ECO:0000256" key="6">
    <source>
        <dbReference type="ARBA" id="ARBA00023004"/>
    </source>
</evidence>
<dbReference type="Proteomes" id="UP001380365">
    <property type="component" value="Unassembled WGS sequence"/>
</dbReference>
<feature type="binding site" evidence="12">
    <location>
        <position position="30"/>
    </location>
    <ligand>
        <name>[4Fe-4S] cluster</name>
        <dbReference type="ChEBI" id="CHEBI:49883"/>
        <label>1</label>
        <note>4Fe-4S-S-AdoMet</note>
    </ligand>
</feature>
<evidence type="ECO:0000256" key="4">
    <source>
        <dbReference type="ARBA" id="ARBA00022723"/>
    </source>
</evidence>
<dbReference type="InterPro" id="IPR040064">
    <property type="entry name" value="MoaA-like"/>
</dbReference>
<feature type="binding site" evidence="12">
    <location>
        <position position="275"/>
    </location>
    <ligand>
        <name>[4Fe-4S] cluster</name>
        <dbReference type="ChEBI" id="CHEBI:49883"/>
        <label>2</label>
        <note>4Fe-4S-substrate</note>
    </ligand>
</feature>
<dbReference type="GO" id="GO:0061798">
    <property type="term" value="F:GTP 3',8'-cyclase activity"/>
    <property type="evidence" value="ECO:0007669"/>
    <property type="project" value="UniProtKB-EC"/>
</dbReference>
<dbReference type="InterPro" id="IPR013483">
    <property type="entry name" value="MoaA"/>
</dbReference>
<comment type="subunit">
    <text evidence="12">Monomer and homodimer.</text>
</comment>